<dbReference type="RefSeq" id="WP_186996667.1">
    <property type="nucleotide sequence ID" value="NZ_JACOQK010000001.1"/>
</dbReference>
<evidence type="ECO:0000313" key="4">
    <source>
        <dbReference type="Proteomes" id="UP000649151"/>
    </source>
</evidence>
<keyword evidence="1" id="KW-0812">Transmembrane</keyword>
<name>A0ABR7IS50_9CLOT</name>
<feature type="transmembrane region" description="Helical" evidence="1">
    <location>
        <begin position="20"/>
        <end position="46"/>
    </location>
</feature>
<dbReference type="SUPFAM" id="SSF48317">
    <property type="entry name" value="Acid phosphatase/Vanadium-dependent haloperoxidase"/>
    <property type="match status" value="1"/>
</dbReference>
<comment type="caution">
    <text evidence="3">The sequence shown here is derived from an EMBL/GenBank/DDBJ whole genome shotgun (WGS) entry which is preliminary data.</text>
</comment>
<reference evidence="3 4" key="1">
    <citation type="submission" date="2020-08" db="EMBL/GenBank/DDBJ databases">
        <title>Genome public.</title>
        <authorList>
            <person name="Liu C."/>
            <person name="Sun Q."/>
        </authorList>
    </citation>
    <scope>NUCLEOTIDE SEQUENCE [LARGE SCALE GENOMIC DNA]</scope>
    <source>
        <strain evidence="3 4">NSJ-27</strain>
    </source>
</reference>
<keyword evidence="4" id="KW-1185">Reference proteome</keyword>
<dbReference type="Proteomes" id="UP000649151">
    <property type="component" value="Unassembled WGS sequence"/>
</dbReference>
<keyword evidence="1" id="KW-1133">Transmembrane helix</keyword>
<sequence length="162" mass="18133">MERFYLSCIRLAEKSPSYRFLLILLCKFSPIGIAVIYLGLGILLAFQRDIRIWCYLISPMLCLLVVKGLRIFIQRKRPFEKYQFKPVIGHDTGCSFPSKHAASAAVICVACWYIHFPLGVFIAVLAFLAGATRILTGIHYISDVVSGWGLGCSIGLLGCWLL</sequence>
<evidence type="ECO:0000256" key="1">
    <source>
        <dbReference type="SAM" id="Phobius"/>
    </source>
</evidence>
<evidence type="ECO:0000313" key="3">
    <source>
        <dbReference type="EMBL" id="MBC5787908.1"/>
    </source>
</evidence>
<dbReference type="Gene3D" id="1.20.144.10">
    <property type="entry name" value="Phosphatidic acid phosphatase type 2/haloperoxidase"/>
    <property type="match status" value="1"/>
</dbReference>
<dbReference type="SMART" id="SM00014">
    <property type="entry name" value="acidPPc"/>
    <property type="match status" value="1"/>
</dbReference>
<dbReference type="EMBL" id="JACOQK010000001">
    <property type="protein sequence ID" value="MBC5787908.1"/>
    <property type="molecule type" value="Genomic_DNA"/>
</dbReference>
<dbReference type="Pfam" id="PF01569">
    <property type="entry name" value="PAP2"/>
    <property type="match status" value="1"/>
</dbReference>
<dbReference type="InterPro" id="IPR000326">
    <property type="entry name" value="PAP2/HPO"/>
</dbReference>
<evidence type="ECO:0000259" key="2">
    <source>
        <dbReference type="SMART" id="SM00014"/>
    </source>
</evidence>
<dbReference type="PANTHER" id="PTHR14969:SF13">
    <property type="entry name" value="AT30094P"/>
    <property type="match status" value="1"/>
</dbReference>
<feature type="domain" description="Phosphatidic acid phosphatase type 2/haloperoxidase" evidence="2">
    <location>
        <begin position="52"/>
        <end position="159"/>
    </location>
</feature>
<dbReference type="PANTHER" id="PTHR14969">
    <property type="entry name" value="SPHINGOSINE-1-PHOSPHATE PHOSPHOHYDROLASE"/>
    <property type="match status" value="1"/>
</dbReference>
<feature type="transmembrane region" description="Helical" evidence="1">
    <location>
        <begin position="140"/>
        <end position="161"/>
    </location>
</feature>
<keyword evidence="1" id="KW-0472">Membrane</keyword>
<proteinExistence type="predicted"/>
<accession>A0ABR7IS50</accession>
<protein>
    <submittedName>
        <fullName evidence="3">Phosphatase PAP2 family protein</fullName>
    </submittedName>
</protein>
<feature type="transmembrane region" description="Helical" evidence="1">
    <location>
        <begin position="104"/>
        <end position="128"/>
    </location>
</feature>
<dbReference type="InterPro" id="IPR036938">
    <property type="entry name" value="PAP2/HPO_sf"/>
</dbReference>
<gene>
    <name evidence="3" type="ORF">H8Z77_07750</name>
</gene>
<organism evidence="3 4">
    <name type="scientific">Clostridium facile</name>
    <dbReference type="NCBI Taxonomy" id="2763035"/>
    <lineage>
        <taxon>Bacteria</taxon>
        <taxon>Bacillati</taxon>
        <taxon>Bacillota</taxon>
        <taxon>Clostridia</taxon>
        <taxon>Eubacteriales</taxon>
        <taxon>Clostridiaceae</taxon>
        <taxon>Clostridium</taxon>
    </lineage>
</organism>
<feature type="transmembrane region" description="Helical" evidence="1">
    <location>
        <begin position="52"/>
        <end position="73"/>
    </location>
</feature>